<comment type="caution">
    <text evidence="6">The sequence shown here is derived from an EMBL/GenBank/DDBJ whole genome shotgun (WGS) entry which is preliminary data.</text>
</comment>
<name>A0A9W4NLJ9_9EURO</name>
<accession>A0A9W4NLJ9</accession>
<dbReference type="GO" id="GO:0005737">
    <property type="term" value="C:cytoplasm"/>
    <property type="evidence" value="ECO:0007669"/>
    <property type="project" value="TreeGrafter"/>
</dbReference>
<keyword evidence="4" id="KW-0067">ATP-binding</keyword>
<dbReference type="GO" id="GO:0016020">
    <property type="term" value="C:membrane"/>
    <property type="evidence" value="ECO:0007669"/>
    <property type="project" value="TreeGrafter"/>
</dbReference>
<dbReference type="Pfam" id="PF24321">
    <property type="entry name" value="DUF7493"/>
    <property type="match status" value="1"/>
</dbReference>
<evidence type="ECO:0000313" key="6">
    <source>
        <dbReference type="EMBL" id="CAG8390920.1"/>
    </source>
</evidence>
<gene>
    <name evidence="6" type="ORF">PSALAMII_LOCUS7043</name>
</gene>
<feature type="domain" description="DAGKc" evidence="5">
    <location>
        <begin position="146"/>
        <end position="285"/>
    </location>
</feature>
<evidence type="ECO:0000256" key="4">
    <source>
        <dbReference type="ARBA" id="ARBA00022840"/>
    </source>
</evidence>
<dbReference type="Gene3D" id="2.60.200.40">
    <property type="match status" value="1"/>
</dbReference>
<dbReference type="PANTHER" id="PTHR12358:SF31">
    <property type="entry name" value="ACYLGLYCEROL KINASE, MITOCHONDRIAL"/>
    <property type="match status" value="1"/>
</dbReference>
<dbReference type="SUPFAM" id="SSF111331">
    <property type="entry name" value="NAD kinase/diacylglycerol kinase-like"/>
    <property type="match status" value="1"/>
</dbReference>
<dbReference type="Pfam" id="PF00781">
    <property type="entry name" value="DAGK_cat"/>
    <property type="match status" value="1"/>
</dbReference>
<protein>
    <recommendedName>
        <fullName evidence="5">DAGKc domain-containing protein</fullName>
    </recommendedName>
</protein>
<sequence length="517" mass="56024">MSSSCDLKLFPRLGLCQCCHRNAGTSRAHRNSAAPDPSCGPLCSCPFFRITDPQDRPILIAGAAVLAGELTRLLNYSDPETTHAISLYNILGAEVTASNLVIAYAEPTAKDDISVTTVQYPITEKEKKAVDSWVQKLLEQAYGKALIGKRLKILVNPFGGKGTAASLYQTYAAPVFAAAKCQVDVEHTTHRGHAIDIAQNLDIDAYDAVVCCSGDGLPYEVFNGLGKRPDAHKALTQTAITLLPCGSGNGLTWNSFGTGSVSIAALGIVKGLRTPLDLVSISQKDSRTLSFLSQSFGIVAECDLATENIRWMGAQRFTYGFLVRLMRQTIWPCEIAVKVEIGDKAAIKEHYAAWSTRPEEPVSDSKRLEAAALSPGLPELKYGGVTDDLPQDWVTIPGETMGNFYAGNMAIMSKDTNMFPATLPNDGLMDVVTIDGRVSRGTAITMMNEIPSGRFFDMPELNLRKASAFRLTPHQREGYISIDGERVPFEAFQAEVHQGLGTILTKSGRLYEAEGPH</sequence>
<evidence type="ECO:0000313" key="7">
    <source>
        <dbReference type="Proteomes" id="UP001152646"/>
    </source>
</evidence>
<dbReference type="InterPro" id="IPR045540">
    <property type="entry name" value="YegS/DAGK_C"/>
</dbReference>
<keyword evidence="3" id="KW-0418">Kinase</keyword>
<evidence type="ECO:0000259" key="5">
    <source>
        <dbReference type="PROSITE" id="PS50146"/>
    </source>
</evidence>
<dbReference type="GO" id="GO:0046512">
    <property type="term" value="P:sphingosine biosynthetic process"/>
    <property type="evidence" value="ECO:0007669"/>
    <property type="project" value="TreeGrafter"/>
</dbReference>
<dbReference type="SMART" id="SM00046">
    <property type="entry name" value="DAGKc"/>
    <property type="match status" value="1"/>
</dbReference>
<keyword evidence="2" id="KW-0547">Nucleotide-binding</keyword>
<dbReference type="AlphaFoldDB" id="A0A9W4NLJ9"/>
<dbReference type="InterPro" id="IPR016064">
    <property type="entry name" value="NAD/diacylglycerol_kinase_sf"/>
</dbReference>
<dbReference type="PANTHER" id="PTHR12358">
    <property type="entry name" value="SPHINGOSINE KINASE"/>
    <property type="match status" value="1"/>
</dbReference>
<dbReference type="InterPro" id="IPR055916">
    <property type="entry name" value="DUF7493"/>
</dbReference>
<dbReference type="GO" id="GO:0005524">
    <property type="term" value="F:ATP binding"/>
    <property type="evidence" value="ECO:0007669"/>
    <property type="project" value="UniProtKB-KW"/>
</dbReference>
<dbReference type="InterPro" id="IPR017438">
    <property type="entry name" value="ATP-NAD_kinase_N"/>
</dbReference>
<dbReference type="GO" id="GO:0001727">
    <property type="term" value="F:lipid kinase activity"/>
    <property type="evidence" value="ECO:0007669"/>
    <property type="project" value="TreeGrafter"/>
</dbReference>
<dbReference type="EMBL" id="CAJVPA010000195">
    <property type="protein sequence ID" value="CAG8390920.1"/>
    <property type="molecule type" value="Genomic_DNA"/>
</dbReference>
<proteinExistence type="predicted"/>
<organism evidence="6 7">
    <name type="scientific">Penicillium salamii</name>
    <dbReference type="NCBI Taxonomy" id="1612424"/>
    <lineage>
        <taxon>Eukaryota</taxon>
        <taxon>Fungi</taxon>
        <taxon>Dikarya</taxon>
        <taxon>Ascomycota</taxon>
        <taxon>Pezizomycotina</taxon>
        <taxon>Eurotiomycetes</taxon>
        <taxon>Eurotiomycetidae</taxon>
        <taxon>Eurotiales</taxon>
        <taxon>Aspergillaceae</taxon>
        <taxon>Penicillium</taxon>
    </lineage>
</organism>
<dbReference type="OrthoDB" id="3853857at2759"/>
<dbReference type="Proteomes" id="UP001152646">
    <property type="component" value="Unassembled WGS sequence"/>
</dbReference>
<dbReference type="Pfam" id="PF19279">
    <property type="entry name" value="YegS_C"/>
    <property type="match status" value="1"/>
</dbReference>
<dbReference type="PROSITE" id="PS50146">
    <property type="entry name" value="DAGK"/>
    <property type="match status" value="1"/>
</dbReference>
<dbReference type="InterPro" id="IPR050187">
    <property type="entry name" value="Lipid_Phosphate_FormReg"/>
</dbReference>
<keyword evidence="1" id="KW-0808">Transferase</keyword>
<reference evidence="6" key="1">
    <citation type="submission" date="2021-07" db="EMBL/GenBank/DDBJ databases">
        <authorList>
            <person name="Branca A.L. A."/>
        </authorList>
    </citation>
    <scope>NUCLEOTIDE SEQUENCE</scope>
</reference>
<evidence type="ECO:0000256" key="2">
    <source>
        <dbReference type="ARBA" id="ARBA00022741"/>
    </source>
</evidence>
<evidence type="ECO:0000256" key="3">
    <source>
        <dbReference type="ARBA" id="ARBA00022777"/>
    </source>
</evidence>
<dbReference type="InterPro" id="IPR001206">
    <property type="entry name" value="Diacylglycerol_kinase_cat_dom"/>
</dbReference>
<evidence type="ECO:0000256" key="1">
    <source>
        <dbReference type="ARBA" id="ARBA00022679"/>
    </source>
</evidence>
<dbReference type="Gene3D" id="3.40.50.10330">
    <property type="entry name" value="Probable inorganic polyphosphate/atp-NAD kinase, domain 1"/>
    <property type="match status" value="1"/>
</dbReference>